<proteinExistence type="predicted"/>
<dbReference type="AlphaFoldDB" id="A0A6B0XWL8"/>
<gene>
    <name evidence="2" type="ORF">F4Y60_02425</name>
</gene>
<comment type="caution">
    <text evidence="2">The sequence shown here is derived from an EMBL/GenBank/DDBJ whole genome shotgun (WGS) entry which is preliminary data.</text>
</comment>
<dbReference type="EMBL" id="VXRY01000093">
    <property type="protein sequence ID" value="MXY32948.1"/>
    <property type="molecule type" value="Genomic_DNA"/>
</dbReference>
<accession>A0A6B0XWL8</accession>
<reference evidence="2" key="1">
    <citation type="submission" date="2019-09" db="EMBL/GenBank/DDBJ databases">
        <title>Characterisation of the sponge microbiome using genome-centric metagenomics.</title>
        <authorList>
            <person name="Engelberts J.P."/>
            <person name="Robbins S.J."/>
            <person name="De Goeij J.M."/>
            <person name="Aranda M."/>
            <person name="Bell S.C."/>
            <person name="Webster N.S."/>
        </authorList>
    </citation>
    <scope>NUCLEOTIDE SEQUENCE</scope>
    <source>
        <strain evidence="2">SB0664_bin_43</strain>
    </source>
</reference>
<dbReference type="Pfam" id="PF19502">
    <property type="entry name" value="DUF6036"/>
    <property type="match status" value="1"/>
</dbReference>
<protein>
    <recommendedName>
        <fullName evidence="1">DUF6036 domain-containing protein</fullName>
    </recommendedName>
</protein>
<feature type="domain" description="DUF6036" evidence="1">
    <location>
        <begin position="21"/>
        <end position="152"/>
    </location>
</feature>
<evidence type="ECO:0000313" key="2">
    <source>
        <dbReference type="EMBL" id="MXY32948.1"/>
    </source>
</evidence>
<organism evidence="2">
    <name type="scientific">Boseongicola sp. SB0664_bin_43</name>
    <dbReference type="NCBI Taxonomy" id="2604844"/>
    <lineage>
        <taxon>Bacteria</taxon>
        <taxon>Pseudomonadati</taxon>
        <taxon>Pseudomonadota</taxon>
        <taxon>Alphaproteobacteria</taxon>
        <taxon>Rhodobacterales</taxon>
        <taxon>Paracoccaceae</taxon>
        <taxon>Boseongicola</taxon>
    </lineage>
</organism>
<name>A0A6B0XWL8_9RHOB</name>
<sequence>MIDRDRLQDILSAIGRALRNPARLTLIGSAASILSGQDGRHTPGIDVWRPASDFDAEDFRNACEKAGILHDPKGPIGDEDEYIQIVRPGIVSLPNGFRTTEIDRYGHLVVERPPVELIVASKLSRGSETDLEDAAWWVANTGLSLRAVEKAISELPRKTDRETADENLVFLKLSHSGED</sequence>
<evidence type="ECO:0000259" key="1">
    <source>
        <dbReference type="Pfam" id="PF19502"/>
    </source>
</evidence>
<dbReference type="InterPro" id="IPR045792">
    <property type="entry name" value="DUF6036"/>
</dbReference>